<dbReference type="InterPro" id="IPR011527">
    <property type="entry name" value="ABC1_TM_dom"/>
</dbReference>
<organism evidence="11 12">
    <name type="scientific">Azospirillum griseum</name>
    <dbReference type="NCBI Taxonomy" id="2496639"/>
    <lineage>
        <taxon>Bacteria</taxon>
        <taxon>Pseudomonadati</taxon>
        <taxon>Pseudomonadota</taxon>
        <taxon>Alphaproteobacteria</taxon>
        <taxon>Rhodospirillales</taxon>
        <taxon>Azospirillaceae</taxon>
        <taxon>Azospirillum</taxon>
    </lineage>
</organism>
<sequence>MNESAIVSKASGGALRLDATTERLMRRVWREWVRPYRAKLALSFLLMAVVAATTGGYPLLIDQSYAMFSAQDRGLALLIPALIVLVTLIKALSLYAQTVVTSDIVQRIISDVRLSMFSHLLTADMAQLHAAPTGSLTSRFINDVDVIRNALSRSLTGLVRDILTVIALVGSMFYLDWLLSLIVFVIYPIAAVPIVNIGKRLRRVSRDTQAQMGDMTSLLTESLSGARMVKTYCLEDYERARAARAFADNYELTMKATRTRSRIDPMMEVLGGVAVAGVIAFSGFRMAMGEGSVGAFSGFVGALLMAAQPVRAIGTLNAALQEGLAAAQRIFELVDQAPTIQEQPNAAPLALTKGAVALEGVRFAYEDGTETLKGIDLEVPAGSTVALVGRSGAGKSTVFNLIPRLYDAQGGRVTIDGQDVRGATLRSLRAAVSIVSQDTVLFNDTVRANIAFGRLDAPFDAITAAAQAAAAHDFIMTLPEGYDTVIGDRGVKLSGGERQRLALARAFLKDAPILLLDEATSALDSESECLVQAALERLTQGRTTLVIAHRLATVRNADRIVVMEGGRILEQGTHDALIAANGAYARLSRLQFGEEEAGAA</sequence>
<keyword evidence="12" id="KW-1185">Reference proteome</keyword>
<evidence type="ECO:0000256" key="6">
    <source>
        <dbReference type="ARBA" id="ARBA00022989"/>
    </source>
</evidence>
<evidence type="ECO:0000256" key="7">
    <source>
        <dbReference type="ARBA" id="ARBA00023136"/>
    </source>
</evidence>
<dbReference type="EMBL" id="RXMA01000006">
    <property type="protein sequence ID" value="RTR21397.1"/>
    <property type="molecule type" value="Genomic_DNA"/>
</dbReference>
<feature type="transmembrane region" description="Helical" evidence="8">
    <location>
        <begin position="158"/>
        <end position="175"/>
    </location>
</feature>
<dbReference type="SMART" id="SM00382">
    <property type="entry name" value="AAA"/>
    <property type="match status" value="1"/>
</dbReference>
<dbReference type="PANTHER" id="PTHR43394">
    <property type="entry name" value="ATP-DEPENDENT PERMEASE MDL1, MITOCHONDRIAL"/>
    <property type="match status" value="1"/>
</dbReference>
<evidence type="ECO:0000256" key="8">
    <source>
        <dbReference type="SAM" id="Phobius"/>
    </source>
</evidence>
<dbReference type="GO" id="GO:0005886">
    <property type="term" value="C:plasma membrane"/>
    <property type="evidence" value="ECO:0007669"/>
    <property type="project" value="UniProtKB-SubCell"/>
</dbReference>
<evidence type="ECO:0000256" key="3">
    <source>
        <dbReference type="ARBA" id="ARBA00022692"/>
    </source>
</evidence>
<keyword evidence="6 8" id="KW-1133">Transmembrane helix</keyword>
<dbReference type="Pfam" id="PF00664">
    <property type="entry name" value="ABC_membrane"/>
    <property type="match status" value="1"/>
</dbReference>
<keyword evidence="2" id="KW-0813">Transport</keyword>
<comment type="caution">
    <text evidence="11">The sequence shown here is derived from an EMBL/GenBank/DDBJ whole genome shotgun (WGS) entry which is preliminary data.</text>
</comment>
<dbReference type="InterPro" id="IPR027417">
    <property type="entry name" value="P-loop_NTPase"/>
</dbReference>
<evidence type="ECO:0000256" key="5">
    <source>
        <dbReference type="ARBA" id="ARBA00022840"/>
    </source>
</evidence>
<dbReference type="Proteomes" id="UP000277007">
    <property type="component" value="Unassembled WGS sequence"/>
</dbReference>
<keyword evidence="3 8" id="KW-0812">Transmembrane</keyword>
<dbReference type="Gene3D" id="1.20.1560.10">
    <property type="entry name" value="ABC transporter type 1, transmembrane domain"/>
    <property type="match status" value="1"/>
</dbReference>
<keyword evidence="7 8" id="KW-0472">Membrane</keyword>
<dbReference type="SUPFAM" id="SSF52540">
    <property type="entry name" value="P-loop containing nucleoside triphosphate hydrolases"/>
    <property type="match status" value="1"/>
</dbReference>
<proteinExistence type="predicted"/>
<dbReference type="OrthoDB" id="5288404at2"/>
<evidence type="ECO:0000313" key="11">
    <source>
        <dbReference type="EMBL" id="RTR21397.1"/>
    </source>
</evidence>
<dbReference type="InterPro" id="IPR036640">
    <property type="entry name" value="ABC1_TM_sf"/>
</dbReference>
<dbReference type="PROSITE" id="PS00211">
    <property type="entry name" value="ABC_TRANSPORTER_1"/>
    <property type="match status" value="1"/>
</dbReference>
<evidence type="ECO:0000256" key="4">
    <source>
        <dbReference type="ARBA" id="ARBA00022741"/>
    </source>
</evidence>
<dbReference type="GO" id="GO:0005524">
    <property type="term" value="F:ATP binding"/>
    <property type="evidence" value="ECO:0007669"/>
    <property type="project" value="UniProtKB-KW"/>
</dbReference>
<dbReference type="AlphaFoldDB" id="A0A3S0K5G0"/>
<evidence type="ECO:0000256" key="1">
    <source>
        <dbReference type="ARBA" id="ARBA00004651"/>
    </source>
</evidence>
<dbReference type="GO" id="GO:0016887">
    <property type="term" value="F:ATP hydrolysis activity"/>
    <property type="evidence" value="ECO:0007669"/>
    <property type="project" value="InterPro"/>
</dbReference>
<dbReference type="CDD" id="cd18552">
    <property type="entry name" value="ABC_6TM_MsbA_like"/>
    <property type="match status" value="1"/>
</dbReference>
<dbReference type="PANTHER" id="PTHR43394:SF1">
    <property type="entry name" value="ATP-BINDING CASSETTE SUB-FAMILY B MEMBER 10, MITOCHONDRIAL"/>
    <property type="match status" value="1"/>
</dbReference>
<dbReference type="Gene3D" id="3.40.50.300">
    <property type="entry name" value="P-loop containing nucleotide triphosphate hydrolases"/>
    <property type="match status" value="1"/>
</dbReference>
<keyword evidence="5 11" id="KW-0067">ATP-binding</keyword>
<feature type="domain" description="ABC transmembrane type-1" evidence="10">
    <location>
        <begin position="41"/>
        <end position="322"/>
    </location>
</feature>
<dbReference type="FunFam" id="3.40.50.300:FF:000287">
    <property type="entry name" value="Multidrug ABC transporter ATP-binding protein"/>
    <property type="match status" value="1"/>
</dbReference>
<dbReference type="InterPro" id="IPR039421">
    <property type="entry name" value="Type_1_exporter"/>
</dbReference>
<gene>
    <name evidence="11" type="ORF">EJ903_08260</name>
</gene>
<dbReference type="InterPro" id="IPR017871">
    <property type="entry name" value="ABC_transporter-like_CS"/>
</dbReference>
<evidence type="ECO:0000259" key="9">
    <source>
        <dbReference type="PROSITE" id="PS50893"/>
    </source>
</evidence>
<dbReference type="SUPFAM" id="SSF90123">
    <property type="entry name" value="ABC transporter transmembrane region"/>
    <property type="match status" value="1"/>
</dbReference>
<dbReference type="GO" id="GO:0090374">
    <property type="term" value="P:oligopeptide export from mitochondrion"/>
    <property type="evidence" value="ECO:0007669"/>
    <property type="project" value="TreeGrafter"/>
</dbReference>
<accession>A0A3S0K5G0</accession>
<dbReference type="InterPro" id="IPR003593">
    <property type="entry name" value="AAA+_ATPase"/>
</dbReference>
<evidence type="ECO:0000313" key="12">
    <source>
        <dbReference type="Proteomes" id="UP000277007"/>
    </source>
</evidence>
<dbReference type="GO" id="GO:0015421">
    <property type="term" value="F:ABC-type oligopeptide transporter activity"/>
    <property type="evidence" value="ECO:0007669"/>
    <property type="project" value="TreeGrafter"/>
</dbReference>
<dbReference type="Pfam" id="PF00005">
    <property type="entry name" value="ABC_tran"/>
    <property type="match status" value="1"/>
</dbReference>
<protein>
    <submittedName>
        <fullName evidence="11">ABC transporter ATP-binding protein</fullName>
    </submittedName>
</protein>
<feature type="transmembrane region" description="Helical" evidence="8">
    <location>
        <begin position="40"/>
        <end position="61"/>
    </location>
</feature>
<keyword evidence="4" id="KW-0547">Nucleotide-binding</keyword>
<feature type="transmembrane region" description="Helical" evidence="8">
    <location>
        <begin position="269"/>
        <end position="287"/>
    </location>
</feature>
<dbReference type="PROSITE" id="PS50929">
    <property type="entry name" value="ABC_TM1F"/>
    <property type="match status" value="1"/>
</dbReference>
<dbReference type="PROSITE" id="PS50893">
    <property type="entry name" value="ABC_TRANSPORTER_2"/>
    <property type="match status" value="1"/>
</dbReference>
<feature type="domain" description="ABC transporter" evidence="9">
    <location>
        <begin position="356"/>
        <end position="590"/>
    </location>
</feature>
<name>A0A3S0K5G0_9PROT</name>
<feature type="transmembrane region" description="Helical" evidence="8">
    <location>
        <begin position="181"/>
        <end position="198"/>
    </location>
</feature>
<feature type="transmembrane region" description="Helical" evidence="8">
    <location>
        <begin position="73"/>
        <end position="92"/>
    </location>
</feature>
<reference evidence="11 12" key="1">
    <citation type="submission" date="2018-12" db="EMBL/GenBank/DDBJ databases">
        <authorList>
            <person name="Yang Y."/>
        </authorList>
    </citation>
    <scope>NUCLEOTIDE SEQUENCE [LARGE SCALE GENOMIC DNA]</scope>
    <source>
        <strain evidence="11 12">L-25-5w-1</strain>
    </source>
</reference>
<evidence type="ECO:0000259" key="10">
    <source>
        <dbReference type="PROSITE" id="PS50929"/>
    </source>
</evidence>
<evidence type="ECO:0000256" key="2">
    <source>
        <dbReference type="ARBA" id="ARBA00022448"/>
    </source>
</evidence>
<dbReference type="InterPro" id="IPR003439">
    <property type="entry name" value="ABC_transporter-like_ATP-bd"/>
</dbReference>
<comment type="subcellular location">
    <subcellularLocation>
        <location evidence="1">Cell membrane</location>
        <topology evidence="1">Multi-pass membrane protein</topology>
    </subcellularLocation>
</comment>